<dbReference type="STRING" id="709323.GCA_001047135_00460"/>
<proteinExistence type="inferred from homology"/>
<dbReference type="AlphaFoldDB" id="A0A3F3GZP1"/>
<dbReference type="SUPFAM" id="SSF75217">
    <property type="entry name" value="alpha/beta knot"/>
    <property type="match status" value="1"/>
</dbReference>
<dbReference type="EMBL" id="DF968079">
    <property type="protein sequence ID" value="GAP03916.1"/>
    <property type="molecule type" value="Genomic_DNA"/>
</dbReference>
<evidence type="ECO:0000256" key="8">
    <source>
        <dbReference type="ARBA" id="ARBA00022679"/>
    </source>
</evidence>
<keyword evidence="6 12" id="KW-0698">rRNA processing</keyword>
<comment type="similarity">
    <text evidence="2 12">Belongs to the RNA methyltransferase RsmE family.</text>
</comment>
<evidence type="ECO:0000259" key="13">
    <source>
        <dbReference type="Pfam" id="PF04452"/>
    </source>
</evidence>
<reference evidence="15" key="1">
    <citation type="journal article" date="2015" name="BMC Genomics">
        <title>Comparative genomics of Fructobacillus spp. and Leuconostoc spp. reveals niche-specific evolution of Fructobacillus spp.</title>
        <authorList>
            <person name="Endo A."/>
            <person name="Tanizawa Y."/>
            <person name="Tanaka N."/>
            <person name="Maeno S."/>
            <person name="Kumar H."/>
            <person name="Shiwa Y."/>
            <person name="Okada S."/>
            <person name="Yoshikawa H."/>
            <person name="Dicks L."/>
            <person name="Nakagawa J."/>
            <person name="Arita M."/>
        </authorList>
    </citation>
    <scope>NUCLEOTIDE SEQUENCE [LARGE SCALE GENOMIC DNA]</scope>
    <source>
        <strain evidence="15">F214-1</strain>
    </source>
</reference>
<evidence type="ECO:0000256" key="7">
    <source>
        <dbReference type="ARBA" id="ARBA00022603"/>
    </source>
</evidence>
<keyword evidence="8 12" id="KW-0808">Transferase</keyword>
<comment type="function">
    <text evidence="10 12">Specifically methylates the N3 position of the uracil ring of uridine 1498 (m3U1498) in 16S rRNA. Acts on the fully assembled 30S ribosomal subunit.</text>
</comment>
<feature type="domain" description="Ribosomal RNA small subunit methyltransferase E PUA-like" evidence="14">
    <location>
        <begin position="22"/>
        <end position="65"/>
    </location>
</feature>
<evidence type="ECO:0000256" key="6">
    <source>
        <dbReference type="ARBA" id="ARBA00022552"/>
    </source>
</evidence>
<evidence type="ECO:0000256" key="3">
    <source>
        <dbReference type="ARBA" id="ARBA00012328"/>
    </source>
</evidence>
<comment type="subcellular location">
    <subcellularLocation>
        <location evidence="1 12">Cytoplasm</location>
    </subcellularLocation>
</comment>
<dbReference type="InterPro" id="IPR046887">
    <property type="entry name" value="RsmE_PUA-like"/>
</dbReference>
<dbReference type="SUPFAM" id="SSF88697">
    <property type="entry name" value="PUA domain-like"/>
    <property type="match status" value="1"/>
</dbReference>
<feature type="domain" description="Ribosomal RNA small subunit methyltransferase E methyltransferase" evidence="13">
    <location>
        <begin position="73"/>
        <end position="239"/>
    </location>
</feature>
<evidence type="ECO:0000256" key="10">
    <source>
        <dbReference type="ARBA" id="ARBA00025699"/>
    </source>
</evidence>
<dbReference type="RefSeq" id="WP_059393397.1">
    <property type="nucleotide sequence ID" value="NZ_BOJU01000001.1"/>
</dbReference>
<dbReference type="NCBIfam" id="TIGR00046">
    <property type="entry name" value="RsmE family RNA methyltransferase"/>
    <property type="match status" value="1"/>
</dbReference>
<evidence type="ECO:0000256" key="4">
    <source>
        <dbReference type="ARBA" id="ARBA00013673"/>
    </source>
</evidence>
<comment type="catalytic activity">
    <reaction evidence="11 12">
        <text>uridine(1498) in 16S rRNA + S-adenosyl-L-methionine = N(3)-methyluridine(1498) in 16S rRNA + S-adenosyl-L-homocysteine + H(+)</text>
        <dbReference type="Rhea" id="RHEA:42920"/>
        <dbReference type="Rhea" id="RHEA-COMP:10283"/>
        <dbReference type="Rhea" id="RHEA-COMP:10284"/>
        <dbReference type="ChEBI" id="CHEBI:15378"/>
        <dbReference type="ChEBI" id="CHEBI:57856"/>
        <dbReference type="ChEBI" id="CHEBI:59789"/>
        <dbReference type="ChEBI" id="CHEBI:65315"/>
        <dbReference type="ChEBI" id="CHEBI:74502"/>
        <dbReference type="EC" id="2.1.1.193"/>
    </reaction>
</comment>
<evidence type="ECO:0000256" key="1">
    <source>
        <dbReference type="ARBA" id="ARBA00004496"/>
    </source>
</evidence>
<dbReference type="GO" id="GO:0005737">
    <property type="term" value="C:cytoplasm"/>
    <property type="evidence" value="ECO:0007669"/>
    <property type="project" value="UniProtKB-SubCell"/>
</dbReference>
<protein>
    <recommendedName>
        <fullName evidence="4 12">Ribosomal RNA small subunit methyltransferase E</fullName>
        <ecNumber evidence="3 12">2.1.1.193</ecNumber>
    </recommendedName>
</protein>
<sequence length="247" mass="27376">MQRYFLEEPIQNHIVLTADMPAFKHLVKVLRAKVGTKAEFFDGQSRLVLGQVEEISQDQATITVLADIDQQVELPVEVTLVVSPIKKDRNEWLAEKATELGASRLLFVPMERSVVSWNEKQEAKQLERLRAKAVGAAEQSHRLKVPEIRFADFAEVLALEKDQGLVAWEESAKQGEKAALVDLAQASQPGQHFVAVFGPEGGLTEEEINTLQEAGYRPGGLGPRILRAETAPLYTLAALSTLLELEK</sequence>
<keyword evidence="7 12" id="KW-0489">Methyltransferase</keyword>
<keyword evidence="9 12" id="KW-0949">S-adenosyl-L-methionine</keyword>
<dbReference type="Proteomes" id="UP000064514">
    <property type="component" value="Unassembled WGS sequence"/>
</dbReference>
<name>A0A3F3GZP1_9LACO</name>
<dbReference type="InterPro" id="IPR006700">
    <property type="entry name" value="RsmE"/>
</dbReference>
<organism evidence="15">
    <name type="scientific">Fructobacillus tropaeoli</name>
    <dbReference type="NCBI Taxonomy" id="709323"/>
    <lineage>
        <taxon>Bacteria</taxon>
        <taxon>Bacillati</taxon>
        <taxon>Bacillota</taxon>
        <taxon>Bacilli</taxon>
        <taxon>Lactobacillales</taxon>
        <taxon>Lactobacillaceae</taxon>
        <taxon>Fructobacillus</taxon>
    </lineage>
</organism>
<dbReference type="Gene3D" id="3.40.1280.10">
    <property type="match status" value="1"/>
</dbReference>
<evidence type="ECO:0000256" key="5">
    <source>
        <dbReference type="ARBA" id="ARBA00022490"/>
    </source>
</evidence>
<dbReference type="EC" id="2.1.1.193" evidence="3 12"/>
<dbReference type="Pfam" id="PF20260">
    <property type="entry name" value="PUA_4"/>
    <property type="match status" value="1"/>
</dbReference>
<dbReference type="InterPro" id="IPR046886">
    <property type="entry name" value="RsmE_MTase_dom"/>
</dbReference>
<gene>
    <name evidence="15" type="ORF">FTRO_0020830</name>
</gene>
<dbReference type="GO" id="GO:0070042">
    <property type="term" value="F:rRNA (uridine-N3-)-methyltransferase activity"/>
    <property type="evidence" value="ECO:0007669"/>
    <property type="project" value="TreeGrafter"/>
</dbReference>
<evidence type="ECO:0000313" key="15">
    <source>
        <dbReference type="EMBL" id="GAP03916.1"/>
    </source>
</evidence>
<keyword evidence="5 12" id="KW-0963">Cytoplasm</keyword>
<dbReference type="GO" id="GO:0070475">
    <property type="term" value="P:rRNA base methylation"/>
    <property type="evidence" value="ECO:0007669"/>
    <property type="project" value="TreeGrafter"/>
</dbReference>
<dbReference type="InterPro" id="IPR015947">
    <property type="entry name" value="PUA-like_sf"/>
</dbReference>
<evidence type="ECO:0000256" key="9">
    <source>
        <dbReference type="ARBA" id="ARBA00022691"/>
    </source>
</evidence>
<dbReference type="Pfam" id="PF04452">
    <property type="entry name" value="Methyltrans_RNA"/>
    <property type="match status" value="1"/>
</dbReference>
<dbReference type="PIRSF" id="PIRSF015601">
    <property type="entry name" value="MTase_slr0722"/>
    <property type="match status" value="1"/>
</dbReference>
<dbReference type="InterPro" id="IPR029026">
    <property type="entry name" value="tRNA_m1G_MTases_N"/>
</dbReference>
<dbReference type="PANTHER" id="PTHR30027">
    <property type="entry name" value="RIBOSOMAL RNA SMALL SUBUNIT METHYLTRANSFERASE E"/>
    <property type="match status" value="1"/>
</dbReference>
<evidence type="ECO:0000256" key="2">
    <source>
        <dbReference type="ARBA" id="ARBA00005528"/>
    </source>
</evidence>
<dbReference type="CDD" id="cd18084">
    <property type="entry name" value="RsmE-like"/>
    <property type="match status" value="1"/>
</dbReference>
<dbReference type="PANTHER" id="PTHR30027:SF3">
    <property type="entry name" value="16S RRNA (URACIL(1498)-N(3))-METHYLTRANSFERASE"/>
    <property type="match status" value="1"/>
</dbReference>
<accession>A0A3F3GZP1</accession>
<evidence type="ECO:0000259" key="14">
    <source>
        <dbReference type="Pfam" id="PF20260"/>
    </source>
</evidence>
<evidence type="ECO:0000256" key="11">
    <source>
        <dbReference type="ARBA" id="ARBA00047944"/>
    </source>
</evidence>
<dbReference type="InterPro" id="IPR029028">
    <property type="entry name" value="Alpha/beta_knot_MTases"/>
</dbReference>
<evidence type="ECO:0000256" key="12">
    <source>
        <dbReference type="PIRNR" id="PIRNR015601"/>
    </source>
</evidence>